<dbReference type="Proteomes" id="UP000635565">
    <property type="component" value="Unassembled WGS sequence"/>
</dbReference>
<name>A0ABQ3V9L4_9CHLR</name>
<evidence type="ECO:0000313" key="2">
    <source>
        <dbReference type="Proteomes" id="UP000635565"/>
    </source>
</evidence>
<comment type="caution">
    <text evidence="1">The sequence shown here is derived from an EMBL/GenBank/DDBJ whole genome shotgun (WGS) entry which is preliminary data.</text>
</comment>
<evidence type="ECO:0008006" key="3">
    <source>
        <dbReference type="Google" id="ProtNLM"/>
    </source>
</evidence>
<proteinExistence type="predicted"/>
<gene>
    <name evidence="1" type="ORF">KSZ_03640</name>
</gene>
<evidence type="ECO:0000313" key="1">
    <source>
        <dbReference type="EMBL" id="GHO82358.1"/>
    </source>
</evidence>
<accession>A0ABQ3V9L4</accession>
<organism evidence="1 2">
    <name type="scientific">Dictyobacter formicarum</name>
    <dbReference type="NCBI Taxonomy" id="2778368"/>
    <lineage>
        <taxon>Bacteria</taxon>
        <taxon>Bacillati</taxon>
        <taxon>Chloroflexota</taxon>
        <taxon>Ktedonobacteria</taxon>
        <taxon>Ktedonobacterales</taxon>
        <taxon>Dictyobacteraceae</taxon>
        <taxon>Dictyobacter</taxon>
    </lineage>
</organism>
<dbReference type="EMBL" id="BNJJ01000001">
    <property type="protein sequence ID" value="GHO82358.1"/>
    <property type="molecule type" value="Genomic_DNA"/>
</dbReference>
<reference evidence="1 2" key="1">
    <citation type="journal article" date="2021" name="Int. J. Syst. Evol. Microbiol.">
        <title>Reticulibacter mediterranei gen. nov., sp. nov., within the new family Reticulibacteraceae fam. nov., and Ktedonospora formicarum gen. nov., sp. nov., Ktedonobacter robiniae sp. nov., Dictyobacter formicarum sp. nov. and Dictyobacter arantiisoli sp. nov., belonging to the class Ktedonobacteria.</title>
        <authorList>
            <person name="Yabe S."/>
            <person name="Zheng Y."/>
            <person name="Wang C.M."/>
            <person name="Sakai Y."/>
            <person name="Abe K."/>
            <person name="Yokota A."/>
            <person name="Donadio S."/>
            <person name="Cavaletti L."/>
            <person name="Monciardini P."/>
        </authorList>
    </citation>
    <scope>NUCLEOTIDE SEQUENCE [LARGE SCALE GENOMIC DNA]</scope>
    <source>
        <strain evidence="1 2">SOSP1-9</strain>
    </source>
</reference>
<protein>
    <recommendedName>
        <fullName evidence="3">DUF1858 domain-containing protein</fullName>
    </recommendedName>
</protein>
<sequence>MSGQTVQVLNAIYPDVVNPILAKVGLAPTTGIEDLANNVPALRQAVAGLLNMPREQVDVRLIMSRYVSVI</sequence>
<keyword evidence="2" id="KW-1185">Reference proteome</keyword>